<dbReference type="Pfam" id="PF00005">
    <property type="entry name" value="ABC_tran"/>
    <property type="match status" value="2"/>
</dbReference>
<dbReference type="RefSeq" id="WP_235704908.1">
    <property type="nucleotide sequence ID" value="NZ_JAKGBZ010000027.1"/>
</dbReference>
<reference evidence="7 8" key="1">
    <citation type="submission" date="2022-01" db="EMBL/GenBank/DDBJ databases">
        <authorList>
            <person name="Won M."/>
            <person name="Kim S.-J."/>
            <person name="Kwon S.-W."/>
        </authorList>
    </citation>
    <scope>NUCLEOTIDE SEQUENCE [LARGE SCALE GENOMIC DNA]</scope>
    <source>
        <strain evidence="7 8">KCTC 23505</strain>
    </source>
</reference>
<organism evidence="7 8">
    <name type="scientific">Acidiphilium iwatense</name>
    <dbReference type="NCBI Taxonomy" id="768198"/>
    <lineage>
        <taxon>Bacteria</taxon>
        <taxon>Pseudomonadati</taxon>
        <taxon>Pseudomonadota</taxon>
        <taxon>Alphaproteobacteria</taxon>
        <taxon>Acetobacterales</taxon>
        <taxon>Acidocellaceae</taxon>
        <taxon>Acidiphilium</taxon>
    </lineage>
</organism>
<dbReference type="PANTHER" id="PTHR43790:SF9">
    <property type="entry name" value="GALACTOFURANOSE TRANSPORTER ATP-BINDING PROTEIN YTFR"/>
    <property type="match status" value="1"/>
</dbReference>
<evidence type="ECO:0000259" key="6">
    <source>
        <dbReference type="PROSITE" id="PS50893"/>
    </source>
</evidence>
<dbReference type="CDD" id="cd03215">
    <property type="entry name" value="ABC_Carb_Monos_II"/>
    <property type="match status" value="1"/>
</dbReference>
<dbReference type="InterPro" id="IPR027417">
    <property type="entry name" value="P-loop_NTPase"/>
</dbReference>
<evidence type="ECO:0000256" key="1">
    <source>
        <dbReference type="ARBA" id="ARBA00022448"/>
    </source>
</evidence>
<dbReference type="GO" id="GO:0005524">
    <property type="term" value="F:ATP binding"/>
    <property type="evidence" value="ECO:0007669"/>
    <property type="project" value="UniProtKB-KW"/>
</dbReference>
<keyword evidence="2" id="KW-0762">Sugar transport</keyword>
<evidence type="ECO:0000256" key="3">
    <source>
        <dbReference type="ARBA" id="ARBA00022737"/>
    </source>
</evidence>
<keyword evidence="5 7" id="KW-0067">ATP-binding</keyword>
<comment type="caution">
    <text evidence="7">The sequence shown here is derived from an EMBL/GenBank/DDBJ whole genome shotgun (WGS) entry which is preliminary data.</text>
</comment>
<dbReference type="Gene3D" id="3.40.50.300">
    <property type="entry name" value="P-loop containing nucleotide triphosphate hydrolases"/>
    <property type="match status" value="2"/>
</dbReference>
<dbReference type="InterPro" id="IPR017871">
    <property type="entry name" value="ABC_transporter-like_CS"/>
</dbReference>
<keyword evidence="1" id="KW-0813">Transport</keyword>
<dbReference type="Proteomes" id="UP001521209">
    <property type="component" value="Unassembled WGS sequence"/>
</dbReference>
<dbReference type="EMBL" id="JAKGBZ010000027">
    <property type="protein sequence ID" value="MCF3947653.1"/>
    <property type="molecule type" value="Genomic_DNA"/>
</dbReference>
<proteinExistence type="predicted"/>
<evidence type="ECO:0000313" key="7">
    <source>
        <dbReference type="EMBL" id="MCF3947653.1"/>
    </source>
</evidence>
<gene>
    <name evidence="7" type="ORF">L2A60_13295</name>
</gene>
<feature type="domain" description="ABC transporter" evidence="6">
    <location>
        <begin position="12"/>
        <end position="247"/>
    </location>
</feature>
<dbReference type="PANTHER" id="PTHR43790">
    <property type="entry name" value="CARBOHYDRATE TRANSPORT ATP-BINDING PROTEIN MG119-RELATED"/>
    <property type="match status" value="1"/>
</dbReference>
<dbReference type="SUPFAM" id="SSF52540">
    <property type="entry name" value="P-loop containing nucleoside triphosphate hydrolases"/>
    <property type="match status" value="2"/>
</dbReference>
<sequence>MSAVLAERGGSLALSGIVKRYDAAPVVRGIGFTLRAGRVTALLGHNGAGKSTVLKILGGAERPTGGTILLDGAPVGFATPREAEAHGIAVVWQELRIIENLTLVRNFFLNREITRAGLVDRAAMRAHVVRALAAHGLDADPDAPAGDLSPGDRQMLEIIIALDKGSRFLLLDEPTSALNASEITRLLETVRRLAAAGTCVVIVTHKLGEALAVADHVVVMKDGDIALDAERGELSEADLAYYITGHRREATPLAEAAPRSAFGGDTMLDIRDLSAGNCLDASLEIHAGRVVGLYGVAGAGQVDLLEALFGVRKLRGGRITLNGTPYIPSTPRAALARGFGFLTDDRKRNGFIPDMTISKNIVLASIRRFARGPWFDADACDIQAKAMASRLAIRSPLTMHVRRLSGGNQQKVIFAKWVTAKSRILLLAEPTKGVDIGAKAEIHGLIRELAASGDTLLVCSSEIEEILEIADVVHVFRHGVCAGQGIPRAEAEAKSLLALSL</sequence>
<dbReference type="PROSITE" id="PS50893">
    <property type="entry name" value="ABC_TRANSPORTER_2"/>
    <property type="match status" value="2"/>
</dbReference>
<dbReference type="InterPro" id="IPR003593">
    <property type="entry name" value="AAA+_ATPase"/>
</dbReference>
<feature type="domain" description="ABC transporter" evidence="6">
    <location>
        <begin position="262"/>
        <end position="501"/>
    </location>
</feature>
<dbReference type="CDD" id="cd03216">
    <property type="entry name" value="ABC_Carb_Monos_I"/>
    <property type="match status" value="1"/>
</dbReference>
<accession>A0ABS9DY91</accession>
<dbReference type="InterPro" id="IPR003439">
    <property type="entry name" value="ABC_transporter-like_ATP-bd"/>
</dbReference>
<evidence type="ECO:0000313" key="8">
    <source>
        <dbReference type="Proteomes" id="UP001521209"/>
    </source>
</evidence>
<evidence type="ECO:0000256" key="2">
    <source>
        <dbReference type="ARBA" id="ARBA00022597"/>
    </source>
</evidence>
<protein>
    <submittedName>
        <fullName evidence="7">Sugar ABC transporter ATP-binding protein</fullName>
    </submittedName>
</protein>
<keyword evidence="3" id="KW-0677">Repeat</keyword>
<evidence type="ECO:0000256" key="5">
    <source>
        <dbReference type="ARBA" id="ARBA00022840"/>
    </source>
</evidence>
<keyword evidence="4" id="KW-0547">Nucleotide-binding</keyword>
<dbReference type="SMART" id="SM00382">
    <property type="entry name" value="AAA"/>
    <property type="match status" value="1"/>
</dbReference>
<keyword evidence="8" id="KW-1185">Reference proteome</keyword>
<dbReference type="InterPro" id="IPR050107">
    <property type="entry name" value="ABC_carbohydrate_import_ATPase"/>
</dbReference>
<dbReference type="PROSITE" id="PS00211">
    <property type="entry name" value="ABC_TRANSPORTER_1"/>
    <property type="match status" value="2"/>
</dbReference>
<evidence type="ECO:0000256" key="4">
    <source>
        <dbReference type="ARBA" id="ARBA00022741"/>
    </source>
</evidence>
<name>A0ABS9DY91_9PROT</name>